<dbReference type="Proteomes" id="UP000824782">
    <property type="component" value="Unassembled WGS sequence"/>
</dbReference>
<reference evidence="1" key="1">
    <citation type="thesis" date="2020" institute="ProQuest LLC" country="789 East Eisenhower Parkway, Ann Arbor, MI, USA">
        <title>Comparative Genomics and Chromosome Evolution.</title>
        <authorList>
            <person name="Mudd A.B."/>
        </authorList>
    </citation>
    <scope>NUCLEOTIDE SEQUENCE</scope>
    <source>
        <strain evidence="1">237g6f4</strain>
        <tissue evidence="1">Blood</tissue>
    </source>
</reference>
<dbReference type="EMBL" id="WNYA01016668">
    <property type="protein sequence ID" value="KAG8539073.1"/>
    <property type="molecule type" value="Genomic_DNA"/>
</dbReference>
<protein>
    <submittedName>
        <fullName evidence="1">Uncharacterized protein</fullName>
    </submittedName>
</protein>
<dbReference type="AlphaFoldDB" id="A0AAV6YSJ5"/>
<sequence>MEDVWDEHNSFSTWMSSQTKQRLSHMKEIASISGLNRGDGADKCTIVTPGSPDINSFACLPSAPRPELEKQENCHPPILCCYTVTIHQGRR</sequence>
<organism evidence="1 2">
    <name type="scientific">Engystomops pustulosus</name>
    <name type="common">Tungara frog</name>
    <name type="synonym">Physalaemus pustulosus</name>
    <dbReference type="NCBI Taxonomy" id="76066"/>
    <lineage>
        <taxon>Eukaryota</taxon>
        <taxon>Metazoa</taxon>
        <taxon>Chordata</taxon>
        <taxon>Craniata</taxon>
        <taxon>Vertebrata</taxon>
        <taxon>Euteleostomi</taxon>
        <taxon>Amphibia</taxon>
        <taxon>Batrachia</taxon>
        <taxon>Anura</taxon>
        <taxon>Neobatrachia</taxon>
        <taxon>Hyloidea</taxon>
        <taxon>Leptodactylidae</taxon>
        <taxon>Leiuperinae</taxon>
        <taxon>Engystomops</taxon>
    </lineage>
</organism>
<proteinExistence type="predicted"/>
<gene>
    <name evidence="1" type="ORF">GDO81_021509</name>
</gene>
<evidence type="ECO:0000313" key="2">
    <source>
        <dbReference type="Proteomes" id="UP000824782"/>
    </source>
</evidence>
<accession>A0AAV6YSJ5</accession>
<name>A0AAV6YSJ5_ENGPU</name>
<evidence type="ECO:0000313" key="1">
    <source>
        <dbReference type="EMBL" id="KAG8539073.1"/>
    </source>
</evidence>
<keyword evidence="2" id="KW-1185">Reference proteome</keyword>
<comment type="caution">
    <text evidence="1">The sequence shown here is derived from an EMBL/GenBank/DDBJ whole genome shotgun (WGS) entry which is preliminary data.</text>
</comment>